<reference evidence="2 3" key="1">
    <citation type="submission" date="2021-03" db="EMBL/GenBank/DDBJ databases">
        <title>Isolation and description of Capnocytophaga bilenii sp. nov., a novel Capnocytophaga species, isolated from a gingivitis subject.</title>
        <authorList>
            <person name="Antezack A."/>
            <person name="Monnet-Corti V."/>
            <person name="La Scola B."/>
        </authorList>
    </citation>
    <scope>NUCLEOTIDE SEQUENCE [LARGE SCALE GENOMIC DNA]</scope>
    <source>
        <strain evidence="2 3">Marseille-Q4570</strain>
    </source>
</reference>
<dbReference type="PANTHER" id="PTHR41878">
    <property type="entry name" value="LEXA REPRESSOR-RELATED"/>
    <property type="match status" value="1"/>
</dbReference>
<dbReference type="Proteomes" id="UP000681610">
    <property type="component" value="Unassembled WGS sequence"/>
</dbReference>
<proteinExistence type="predicted"/>
<dbReference type="InterPro" id="IPR012912">
    <property type="entry name" value="Plasmid_pRiA4b_Orf3-like"/>
</dbReference>
<sequence length="230" mass="27383">MAYTLKITLDGSSKPIIWRRVKVNSNLTFKTLHYVIQSLFLWENSHLYQFYKSSRNEQRLFIKTVEDLEMGKEMGYVPDDEDDDFDPNDPLSVLMHSRKDIYKEAETTLLSDVLKKEKDYIIYEYDFGDSWEHKVVLEAIDEETLLYPVCLKGKGCPPPENCGGIWGYYEMLEVLETKKPKADYNNYKQWLTEIGYELPWDRDAFDIERINEDLISDAQNNYEFYNWQLK</sequence>
<evidence type="ECO:0000259" key="1">
    <source>
        <dbReference type="Pfam" id="PF07929"/>
    </source>
</evidence>
<accession>A0ABS3PZL8</accession>
<evidence type="ECO:0000313" key="3">
    <source>
        <dbReference type="Proteomes" id="UP000681610"/>
    </source>
</evidence>
<dbReference type="Pfam" id="PF07929">
    <property type="entry name" value="PRiA4_ORF3"/>
    <property type="match status" value="1"/>
</dbReference>
<dbReference type="SUPFAM" id="SSF159941">
    <property type="entry name" value="MM3350-like"/>
    <property type="match status" value="1"/>
</dbReference>
<dbReference type="PANTHER" id="PTHR41878:SF1">
    <property type="entry name" value="TNPR PROTEIN"/>
    <property type="match status" value="1"/>
</dbReference>
<organism evidence="2 3">
    <name type="scientific">Capnocytophaga bilenii</name>
    <dbReference type="NCBI Taxonomy" id="2819369"/>
    <lineage>
        <taxon>Bacteria</taxon>
        <taxon>Pseudomonadati</taxon>
        <taxon>Bacteroidota</taxon>
        <taxon>Flavobacteriia</taxon>
        <taxon>Flavobacteriales</taxon>
        <taxon>Flavobacteriaceae</taxon>
        <taxon>Capnocytophaga</taxon>
    </lineage>
</organism>
<evidence type="ECO:0000313" key="2">
    <source>
        <dbReference type="EMBL" id="MBO1884329.1"/>
    </source>
</evidence>
<keyword evidence="3" id="KW-1185">Reference proteome</keyword>
<dbReference type="EMBL" id="JAGDYP010000005">
    <property type="protein sequence ID" value="MBO1884329.1"/>
    <property type="molecule type" value="Genomic_DNA"/>
</dbReference>
<dbReference type="InterPro" id="IPR024047">
    <property type="entry name" value="MM3350-like_sf"/>
</dbReference>
<name>A0ABS3PZL8_9FLAO</name>
<dbReference type="RefSeq" id="WP_208058846.1">
    <property type="nucleotide sequence ID" value="NZ_CAUQMC010000014.1"/>
</dbReference>
<protein>
    <submittedName>
        <fullName evidence="2">Plasmid pRiA4b ORF-3 family protein</fullName>
    </submittedName>
</protein>
<gene>
    <name evidence="2" type="ORF">J4N46_07810</name>
</gene>
<feature type="domain" description="Plasmid pRiA4b Orf3-like" evidence="1">
    <location>
        <begin position="2"/>
        <end position="208"/>
    </location>
</feature>
<comment type="caution">
    <text evidence="2">The sequence shown here is derived from an EMBL/GenBank/DDBJ whole genome shotgun (WGS) entry which is preliminary data.</text>
</comment>
<dbReference type="Gene3D" id="3.10.290.30">
    <property type="entry name" value="MM3350-like"/>
    <property type="match status" value="1"/>
</dbReference>